<evidence type="ECO:0000313" key="1">
    <source>
        <dbReference type="EnsemblPlants" id="AET2Gv20110500.1"/>
    </source>
</evidence>
<dbReference type="Proteomes" id="UP000015105">
    <property type="component" value="Chromosome 2D"/>
</dbReference>
<dbReference type="EnsemblPlants" id="AET2Gv20110500.1">
    <property type="protein sequence ID" value="AET2Gv20110500.1"/>
    <property type="gene ID" value="AET2Gv20110500"/>
</dbReference>
<reference evidence="1" key="3">
    <citation type="journal article" date="2017" name="Nature">
        <title>Genome sequence of the progenitor of the wheat D genome Aegilops tauschii.</title>
        <authorList>
            <person name="Luo M.C."/>
            <person name="Gu Y.Q."/>
            <person name="Puiu D."/>
            <person name="Wang H."/>
            <person name="Twardziok S.O."/>
            <person name="Deal K.R."/>
            <person name="Huo N."/>
            <person name="Zhu T."/>
            <person name="Wang L."/>
            <person name="Wang Y."/>
            <person name="McGuire P.E."/>
            <person name="Liu S."/>
            <person name="Long H."/>
            <person name="Ramasamy R.K."/>
            <person name="Rodriguez J.C."/>
            <person name="Van S.L."/>
            <person name="Yuan L."/>
            <person name="Wang Z."/>
            <person name="Xia Z."/>
            <person name="Xiao L."/>
            <person name="Anderson O.D."/>
            <person name="Ouyang S."/>
            <person name="Liang Y."/>
            <person name="Zimin A.V."/>
            <person name="Pertea G."/>
            <person name="Qi P."/>
            <person name="Bennetzen J.L."/>
            <person name="Dai X."/>
            <person name="Dawson M.W."/>
            <person name="Muller H.G."/>
            <person name="Kugler K."/>
            <person name="Rivarola-Duarte L."/>
            <person name="Spannagl M."/>
            <person name="Mayer K.F.X."/>
            <person name="Lu F.H."/>
            <person name="Bevan M.W."/>
            <person name="Leroy P."/>
            <person name="Li P."/>
            <person name="You F.M."/>
            <person name="Sun Q."/>
            <person name="Liu Z."/>
            <person name="Lyons E."/>
            <person name="Wicker T."/>
            <person name="Salzberg S.L."/>
            <person name="Devos K.M."/>
            <person name="Dvorak J."/>
        </authorList>
    </citation>
    <scope>NUCLEOTIDE SEQUENCE [LARGE SCALE GENOMIC DNA]</scope>
    <source>
        <strain evidence="1">cv. AL8/78</strain>
    </source>
</reference>
<sequence length="89" mass="10193">QESRQLTEGERWLRASLKHLVLGLASLERTIARQRSRIRWLQEGDANTALFHLIANGRKAKNFIPALSVEGQVITDQQGKEEAFFEAYQ</sequence>
<reference evidence="2" key="1">
    <citation type="journal article" date="2014" name="Science">
        <title>Ancient hybridizations among the ancestral genomes of bread wheat.</title>
        <authorList>
            <consortium name="International Wheat Genome Sequencing Consortium,"/>
            <person name="Marcussen T."/>
            <person name="Sandve S.R."/>
            <person name="Heier L."/>
            <person name="Spannagl M."/>
            <person name="Pfeifer M."/>
            <person name="Jakobsen K.S."/>
            <person name="Wulff B.B."/>
            <person name="Steuernagel B."/>
            <person name="Mayer K.F."/>
            <person name="Olsen O.A."/>
        </authorList>
    </citation>
    <scope>NUCLEOTIDE SEQUENCE [LARGE SCALE GENOMIC DNA]</scope>
    <source>
        <strain evidence="2">cv. AL8/78</strain>
    </source>
</reference>
<protein>
    <submittedName>
        <fullName evidence="1">Uncharacterized protein</fullName>
    </submittedName>
</protein>
<accession>A0A453AEZ7</accession>
<organism evidence="1 2">
    <name type="scientific">Aegilops tauschii subsp. strangulata</name>
    <name type="common">Goatgrass</name>
    <dbReference type="NCBI Taxonomy" id="200361"/>
    <lineage>
        <taxon>Eukaryota</taxon>
        <taxon>Viridiplantae</taxon>
        <taxon>Streptophyta</taxon>
        <taxon>Embryophyta</taxon>
        <taxon>Tracheophyta</taxon>
        <taxon>Spermatophyta</taxon>
        <taxon>Magnoliopsida</taxon>
        <taxon>Liliopsida</taxon>
        <taxon>Poales</taxon>
        <taxon>Poaceae</taxon>
        <taxon>BOP clade</taxon>
        <taxon>Pooideae</taxon>
        <taxon>Triticodae</taxon>
        <taxon>Triticeae</taxon>
        <taxon>Triticinae</taxon>
        <taxon>Aegilops</taxon>
    </lineage>
</organism>
<evidence type="ECO:0000313" key="2">
    <source>
        <dbReference type="Proteomes" id="UP000015105"/>
    </source>
</evidence>
<keyword evidence="2" id="KW-1185">Reference proteome</keyword>
<reference evidence="1" key="4">
    <citation type="submission" date="2019-03" db="UniProtKB">
        <authorList>
            <consortium name="EnsemblPlants"/>
        </authorList>
    </citation>
    <scope>IDENTIFICATION</scope>
</reference>
<dbReference type="Gramene" id="AET2Gv20110500.1">
    <property type="protein sequence ID" value="AET2Gv20110500.1"/>
    <property type="gene ID" value="AET2Gv20110500"/>
</dbReference>
<reference evidence="2" key="2">
    <citation type="journal article" date="2017" name="Nat. Plants">
        <title>The Aegilops tauschii genome reveals multiple impacts of transposons.</title>
        <authorList>
            <person name="Zhao G."/>
            <person name="Zou C."/>
            <person name="Li K."/>
            <person name="Wang K."/>
            <person name="Li T."/>
            <person name="Gao L."/>
            <person name="Zhang X."/>
            <person name="Wang H."/>
            <person name="Yang Z."/>
            <person name="Liu X."/>
            <person name="Jiang W."/>
            <person name="Mao L."/>
            <person name="Kong X."/>
            <person name="Jiao Y."/>
            <person name="Jia J."/>
        </authorList>
    </citation>
    <scope>NUCLEOTIDE SEQUENCE [LARGE SCALE GENOMIC DNA]</scope>
    <source>
        <strain evidence="2">cv. AL8/78</strain>
    </source>
</reference>
<proteinExistence type="predicted"/>
<reference evidence="1" key="5">
    <citation type="journal article" date="2021" name="G3 (Bethesda)">
        <title>Aegilops tauschii genome assembly Aet v5.0 features greater sequence contiguity and improved annotation.</title>
        <authorList>
            <person name="Wang L."/>
            <person name="Zhu T."/>
            <person name="Rodriguez J.C."/>
            <person name="Deal K.R."/>
            <person name="Dubcovsky J."/>
            <person name="McGuire P.E."/>
            <person name="Lux T."/>
            <person name="Spannagl M."/>
            <person name="Mayer K.F.X."/>
            <person name="Baldrich P."/>
            <person name="Meyers B.C."/>
            <person name="Huo N."/>
            <person name="Gu Y.Q."/>
            <person name="Zhou H."/>
            <person name="Devos K.M."/>
            <person name="Bennetzen J.L."/>
            <person name="Unver T."/>
            <person name="Budak H."/>
            <person name="Gulick P.J."/>
            <person name="Galiba G."/>
            <person name="Kalapos B."/>
            <person name="Nelson D.R."/>
            <person name="Li P."/>
            <person name="You F.M."/>
            <person name="Luo M.C."/>
            <person name="Dvorak J."/>
        </authorList>
    </citation>
    <scope>NUCLEOTIDE SEQUENCE [LARGE SCALE GENOMIC DNA]</scope>
    <source>
        <strain evidence="1">cv. AL8/78</strain>
    </source>
</reference>
<dbReference type="AlphaFoldDB" id="A0A453AEZ7"/>
<dbReference type="STRING" id="200361.A0A453AEZ7"/>
<name>A0A453AEZ7_AEGTS</name>